<accession>A0A7Z0D8G5</accession>
<comment type="caution">
    <text evidence="2">The sequence shown here is derived from an EMBL/GenBank/DDBJ whole genome shotgun (WGS) entry which is preliminary data.</text>
</comment>
<organism evidence="2 3">
    <name type="scientific">Naumannella cuiyingiana</name>
    <dbReference type="NCBI Taxonomy" id="1347891"/>
    <lineage>
        <taxon>Bacteria</taxon>
        <taxon>Bacillati</taxon>
        <taxon>Actinomycetota</taxon>
        <taxon>Actinomycetes</taxon>
        <taxon>Propionibacteriales</taxon>
        <taxon>Propionibacteriaceae</taxon>
        <taxon>Naumannella</taxon>
    </lineage>
</organism>
<dbReference type="InterPro" id="IPR006076">
    <property type="entry name" value="FAD-dep_OxRdtase"/>
</dbReference>
<dbReference type="EMBL" id="JACBZS010000001">
    <property type="protein sequence ID" value="NYI70874.1"/>
    <property type="molecule type" value="Genomic_DNA"/>
</dbReference>
<proteinExistence type="predicted"/>
<dbReference type="GO" id="GO:0005737">
    <property type="term" value="C:cytoplasm"/>
    <property type="evidence" value="ECO:0007669"/>
    <property type="project" value="TreeGrafter"/>
</dbReference>
<dbReference type="Gene3D" id="3.30.9.10">
    <property type="entry name" value="D-Amino Acid Oxidase, subunit A, domain 2"/>
    <property type="match status" value="1"/>
</dbReference>
<sequence>MIDNLPGWDDSARVREWPGLPAVTGTLRADACVIGLGGSGLAAIEELLDRGASVIGIDAGRVAAGAAGRNGGFLIGGPAVPLAAETPGWDLSDKIELWRRTRVELDHLESVLGSTIITRCPWINIAGMIGGPRSAEEEAWEAAEYARLDADRRALRRIGIRAVEHADPLGRGFAVPEQARMNPAERALRLAELVVQRGARLFEHSRAKVIGPGRVTLADGAIEAAIIIVAVDGRLDLLVPQLAPLVRTHRLQMLATAPLRRRVLPRAVVSARSGYEWLQQDAAGRLLLGGGRDRHAADEQTPDDRPTAPVQDWIETVVGRVAGPGVPITHRWAASVGYTEDQRALCVPVDEGVVAVGGYSGHGNLVGPVAARAAVAHALAGEPIGGWFRSTLP</sequence>
<dbReference type="Pfam" id="PF01266">
    <property type="entry name" value="DAO"/>
    <property type="match status" value="1"/>
</dbReference>
<dbReference type="RefSeq" id="WP_218843749.1">
    <property type="nucleotide sequence ID" value="NZ_JACBZS010000001.1"/>
</dbReference>
<dbReference type="Proteomes" id="UP000527616">
    <property type="component" value="Unassembled WGS sequence"/>
</dbReference>
<gene>
    <name evidence="2" type="ORF">GGQ54_001434</name>
</gene>
<name>A0A7Z0D8G5_9ACTN</name>
<dbReference type="Gene3D" id="3.50.50.60">
    <property type="entry name" value="FAD/NAD(P)-binding domain"/>
    <property type="match status" value="1"/>
</dbReference>
<protein>
    <submittedName>
        <fullName evidence="2">Glycine/D-amino acid oxidase-like deaminating enzyme</fullName>
    </submittedName>
</protein>
<dbReference type="AlphaFoldDB" id="A0A7Z0D8G5"/>
<keyword evidence="3" id="KW-1185">Reference proteome</keyword>
<dbReference type="PANTHER" id="PTHR13847">
    <property type="entry name" value="SARCOSINE DEHYDROGENASE-RELATED"/>
    <property type="match status" value="1"/>
</dbReference>
<feature type="domain" description="FAD dependent oxidoreductase" evidence="1">
    <location>
        <begin position="30"/>
        <end position="375"/>
    </location>
</feature>
<dbReference type="PANTHER" id="PTHR13847:SF281">
    <property type="entry name" value="FAD DEPENDENT OXIDOREDUCTASE DOMAIN-CONTAINING PROTEIN"/>
    <property type="match status" value="1"/>
</dbReference>
<dbReference type="InterPro" id="IPR036188">
    <property type="entry name" value="FAD/NAD-bd_sf"/>
</dbReference>
<evidence type="ECO:0000313" key="3">
    <source>
        <dbReference type="Proteomes" id="UP000527616"/>
    </source>
</evidence>
<dbReference type="SUPFAM" id="SSF51971">
    <property type="entry name" value="Nucleotide-binding domain"/>
    <property type="match status" value="1"/>
</dbReference>
<reference evidence="2 3" key="1">
    <citation type="submission" date="2020-07" db="EMBL/GenBank/DDBJ databases">
        <title>Sequencing the genomes of 1000 actinobacteria strains.</title>
        <authorList>
            <person name="Klenk H.-P."/>
        </authorList>
    </citation>
    <scope>NUCLEOTIDE SEQUENCE [LARGE SCALE GENOMIC DNA]</scope>
    <source>
        <strain evidence="2 3">DSM 103164</strain>
    </source>
</reference>
<evidence type="ECO:0000313" key="2">
    <source>
        <dbReference type="EMBL" id="NYI70874.1"/>
    </source>
</evidence>
<evidence type="ECO:0000259" key="1">
    <source>
        <dbReference type="Pfam" id="PF01266"/>
    </source>
</evidence>